<dbReference type="InterPro" id="IPR036034">
    <property type="entry name" value="PDZ_sf"/>
</dbReference>
<dbReference type="Pfam" id="PF00375">
    <property type="entry name" value="SDF"/>
    <property type="match status" value="1"/>
</dbReference>
<keyword evidence="23" id="KW-1185">Reference proteome</keyword>
<comment type="catalytic activity">
    <reaction evidence="19">
        <text>D-aspartate(out) + K(+)(in) + 3 Na(+)(out) + H(+)(out) = D-aspartate(in) + K(+)(out) + 3 Na(+)(in) + H(+)(in)</text>
        <dbReference type="Rhea" id="RHEA:71379"/>
        <dbReference type="ChEBI" id="CHEBI:15378"/>
        <dbReference type="ChEBI" id="CHEBI:29101"/>
        <dbReference type="ChEBI" id="CHEBI:29103"/>
        <dbReference type="ChEBI" id="CHEBI:29990"/>
    </reaction>
</comment>
<dbReference type="GO" id="GO:0015175">
    <property type="term" value="F:neutral L-amino acid transmembrane transporter activity"/>
    <property type="evidence" value="ECO:0007669"/>
    <property type="project" value="TreeGrafter"/>
</dbReference>
<evidence type="ECO:0000259" key="21">
    <source>
        <dbReference type="PROSITE" id="PS50106"/>
    </source>
</evidence>
<proteinExistence type="inferred from homology"/>
<evidence type="ECO:0000256" key="11">
    <source>
        <dbReference type="ARBA" id="ARBA00022847"/>
    </source>
</evidence>
<evidence type="ECO:0000256" key="16">
    <source>
        <dbReference type="ARBA" id="ARBA00023242"/>
    </source>
</evidence>
<evidence type="ECO:0000256" key="12">
    <source>
        <dbReference type="ARBA" id="ARBA00022989"/>
    </source>
</evidence>
<evidence type="ECO:0000256" key="19">
    <source>
        <dbReference type="ARBA" id="ARBA00049118"/>
    </source>
</evidence>
<evidence type="ECO:0000256" key="1">
    <source>
        <dbReference type="ARBA" id="ARBA00004123"/>
    </source>
</evidence>
<dbReference type="InterPro" id="IPR001991">
    <property type="entry name" value="Na-dicarboxylate_symporter"/>
</dbReference>
<evidence type="ECO:0000256" key="5">
    <source>
        <dbReference type="ARBA" id="ARBA00022448"/>
    </source>
</evidence>
<evidence type="ECO:0000256" key="3">
    <source>
        <dbReference type="ARBA" id="ARBA00004413"/>
    </source>
</evidence>
<dbReference type="InterPro" id="IPR050746">
    <property type="entry name" value="DAACS"/>
</dbReference>
<dbReference type="AlphaFoldDB" id="A0AA88MEG9"/>
<feature type="transmembrane region" description="Helical" evidence="20">
    <location>
        <begin position="414"/>
        <end position="435"/>
    </location>
</feature>
<comment type="caution">
    <text evidence="22">The sequence shown here is derived from an EMBL/GenBank/DDBJ whole genome shotgun (WGS) entry which is preliminary data.</text>
</comment>
<evidence type="ECO:0000256" key="15">
    <source>
        <dbReference type="ARBA" id="ARBA00023180"/>
    </source>
</evidence>
<dbReference type="PROSITE" id="PS00714">
    <property type="entry name" value="NA_DICARBOXYL_SYMP_2"/>
    <property type="match status" value="1"/>
</dbReference>
<keyword evidence="8" id="KW-0597">Phosphoprotein</keyword>
<dbReference type="GO" id="GO:0016055">
    <property type="term" value="P:Wnt signaling pathway"/>
    <property type="evidence" value="ECO:0007669"/>
    <property type="project" value="UniProtKB-KW"/>
</dbReference>
<keyword evidence="11 20" id="KW-0769">Symport</keyword>
<dbReference type="PANTHER" id="PTHR11958">
    <property type="entry name" value="SODIUM/DICARBOXYLATE SYMPORTER-RELATED"/>
    <property type="match status" value="1"/>
</dbReference>
<keyword evidence="15" id="KW-0325">Glycoprotein</keyword>
<evidence type="ECO:0000256" key="17">
    <source>
        <dbReference type="ARBA" id="ARBA00047601"/>
    </source>
</evidence>
<evidence type="ECO:0000256" key="9">
    <source>
        <dbReference type="ARBA" id="ARBA00022687"/>
    </source>
</evidence>
<dbReference type="InterPro" id="IPR001478">
    <property type="entry name" value="PDZ"/>
</dbReference>
<keyword evidence="5 20" id="KW-0813">Transport</keyword>
<feature type="transmembrane region" description="Helical" evidence="20">
    <location>
        <begin position="447"/>
        <end position="472"/>
    </location>
</feature>
<evidence type="ECO:0000256" key="20">
    <source>
        <dbReference type="RuleBase" id="RU361216"/>
    </source>
</evidence>
<evidence type="ECO:0000256" key="14">
    <source>
        <dbReference type="ARBA" id="ARBA00023136"/>
    </source>
</evidence>
<dbReference type="PANTHER" id="PTHR11958:SF67">
    <property type="entry name" value="EXCITATORY AMINO ACID TRANSPORTER 4"/>
    <property type="match status" value="1"/>
</dbReference>
<dbReference type="GO" id="GO:0005634">
    <property type="term" value="C:nucleus"/>
    <property type="evidence" value="ECO:0007669"/>
    <property type="project" value="UniProtKB-SubCell"/>
</dbReference>
<feature type="transmembrane region" description="Helical" evidence="20">
    <location>
        <begin position="173"/>
        <end position="193"/>
    </location>
</feature>
<dbReference type="GO" id="GO:0005886">
    <property type="term" value="C:plasma membrane"/>
    <property type="evidence" value="ECO:0007669"/>
    <property type="project" value="UniProtKB-SubCell"/>
</dbReference>
<evidence type="ECO:0000256" key="18">
    <source>
        <dbReference type="ARBA" id="ARBA00048715"/>
    </source>
</evidence>
<evidence type="ECO:0000256" key="7">
    <source>
        <dbReference type="ARBA" id="ARBA00022490"/>
    </source>
</evidence>
<evidence type="ECO:0000256" key="6">
    <source>
        <dbReference type="ARBA" id="ARBA00022475"/>
    </source>
</evidence>
<keyword evidence="7" id="KW-0963">Cytoplasm</keyword>
<keyword evidence="6" id="KW-1003">Cell membrane</keyword>
<dbReference type="SUPFAM" id="SSF50156">
    <property type="entry name" value="PDZ domain-like"/>
    <property type="match status" value="1"/>
</dbReference>
<dbReference type="FunFam" id="1.10.3860.10:FF:000002">
    <property type="entry name" value="Amino acid transporter"/>
    <property type="match status" value="1"/>
</dbReference>
<feature type="domain" description="PDZ" evidence="21">
    <location>
        <begin position="15"/>
        <end position="112"/>
    </location>
</feature>
<dbReference type="PROSITE" id="PS50106">
    <property type="entry name" value="PDZ"/>
    <property type="match status" value="1"/>
</dbReference>
<protein>
    <recommendedName>
        <fullName evidence="20">Amino acid transporter</fullName>
    </recommendedName>
</protein>
<dbReference type="PROSITE" id="PS00713">
    <property type="entry name" value="NA_DICARBOXYL_SYMP_1"/>
    <property type="match status" value="1"/>
</dbReference>
<keyword evidence="13" id="KW-0007">Acetylation</keyword>
<evidence type="ECO:0000256" key="2">
    <source>
        <dbReference type="ARBA" id="ARBA00004141"/>
    </source>
</evidence>
<dbReference type="Gene3D" id="2.30.42.10">
    <property type="match status" value="1"/>
</dbReference>
<keyword evidence="12 20" id="KW-1133">Transmembrane helix</keyword>
<dbReference type="EMBL" id="JAUPFM010000012">
    <property type="protein sequence ID" value="KAK2835564.1"/>
    <property type="molecule type" value="Genomic_DNA"/>
</dbReference>
<dbReference type="Gene3D" id="1.10.3860.10">
    <property type="entry name" value="Sodium:dicarboxylate symporter"/>
    <property type="match status" value="1"/>
</dbReference>
<evidence type="ECO:0000313" key="22">
    <source>
        <dbReference type="EMBL" id="KAK2835564.1"/>
    </source>
</evidence>
<accession>A0AA88MEG9</accession>
<dbReference type="GO" id="GO:0005737">
    <property type="term" value="C:cytoplasm"/>
    <property type="evidence" value="ECO:0007669"/>
    <property type="project" value="UniProtKB-SubCell"/>
</dbReference>
<sequence length="671" mass="73802">MSFIPGQPMTAVVQRIEIQKLCQGDNLILGFSIGGGIDQDPGQNPYSEDKTDKGIYVTRITPGGPADVAGLRMGDKIMQVNGWDMTMVTHDQARKKLTKKNENVVLEIIMNETPPSIGSLNMDTDKPPLPERRGIRWRLQRALERKVRTVRTRRRKRTTSVTRESAKMFLKKNLLFLSTVAAVVLGTILGFALRPRNLSLRESKYLSFPGELLMRMLQMLVQPLIISSLVTGISSLDNKASGKMGVRAITYYIVTTLVAVLIGIVMVMIIRPGKGSKQPTMVKIEDLEAVQPTDAFLDLVRNMFPPNLVEACFMQYKTVYKKIVHTRNVTVMLNGTDSLKGSVSNPSSNLSRVLNTIQETVEEIVPVSGSSAGVNALGLVVFSMCFGLVIGNMKQQGQPLRDLFDCINDAIMRLVTILVWYAPIGILFLIAGKIVEMKDMVELGNQLGMYIVSVIVGLLIHGLLVLPVLYFLITKKNPYIFIGGVMHALFTALGTSSSSATLPITFRCLEENNHVDKRVTRFVLPVGATVNMDGTALYEAVAAIFLSQVNGMELNITQILTVSITATAASIGAAGIPQAGLVTMVIVVTSLGLPTEEITLIIAVDWFLDRLRTTTNVLGDCIGAGIVEHISHRELENQDDEIHNSVIEENEKSYEFIYKESDSLNQIEATM</sequence>
<dbReference type="SUPFAM" id="SSF118215">
    <property type="entry name" value="Proton glutamate symport protein"/>
    <property type="match status" value="1"/>
</dbReference>
<keyword evidence="9" id="KW-0879">Wnt signaling pathway</keyword>
<gene>
    <name evidence="22" type="ORF">Q5P01_016048</name>
</gene>
<dbReference type="InterPro" id="IPR036458">
    <property type="entry name" value="Na:dicarbo_symporter_sf"/>
</dbReference>
<name>A0AA88MEG9_CHASR</name>
<feature type="transmembrane region" description="Helical" evidence="20">
    <location>
        <begin position="479"/>
        <end position="498"/>
    </location>
</feature>
<keyword evidence="10 20" id="KW-0812">Transmembrane</keyword>
<keyword evidence="14 20" id="KW-0472">Membrane</keyword>
<comment type="catalytic activity">
    <reaction evidence="17">
        <text>K(+)(in) + L-glutamate(out) + 3 Na(+)(out) + H(+)(out) = K(+)(out) + L-glutamate(in) + 3 Na(+)(in) + H(+)(in)</text>
        <dbReference type="Rhea" id="RHEA:70699"/>
        <dbReference type="ChEBI" id="CHEBI:15378"/>
        <dbReference type="ChEBI" id="CHEBI:29101"/>
        <dbReference type="ChEBI" id="CHEBI:29103"/>
        <dbReference type="ChEBI" id="CHEBI:29985"/>
    </reaction>
</comment>
<dbReference type="InterPro" id="IPR018107">
    <property type="entry name" value="Na-dicarboxylate_symporter_CS"/>
</dbReference>
<dbReference type="SMART" id="SM00228">
    <property type="entry name" value="PDZ"/>
    <property type="match status" value="1"/>
</dbReference>
<dbReference type="CDD" id="cd10822">
    <property type="entry name" value="PDZ_TAX1BP3-like"/>
    <property type="match status" value="1"/>
</dbReference>
<evidence type="ECO:0000313" key="23">
    <source>
        <dbReference type="Proteomes" id="UP001187415"/>
    </source>
</evidence>
<keyword evidence="16" id="KW-0539">Nucleus</keyword>
<comment type="similarity">
    <text evidence="20">Belongs to the dicarboxylate/amino acid:cation symporter (DAACS) (TC 2.A.23) family.</text>
</comment>
<comment type="catalytic activity">
    <reaction evidence="18">
        <text>K(+)(in) + L-aspartate(out) + 3 Na(+)(out) + H(+)(out) = K(+)(out) + L-aspartate(in) + 3 Na(+)(in) + H(+)(in)</text>
        <dbReference type="Rhea" id="RHEA:70851"/>
        <dbReference type="ChEBI" id="CHEBI:15378"/>
        <dbReference type="ChEBI" id="CHEBI:29101"/>
        <dbReference type="ChEBI" id="CHEBI:29103"/>
        <dbReference type="ChEBI" id="CHEBI:29991"/>
    </reaction>
</comment>
<evidence type="ECO:0000256" key="8">
    <source>
        <dbReference type="ARBA" id="ARBA00022553"/>
    </source>
</evidence>
<feature type="transmembrane region" description="Helical" evidence="20">
    <location>
        <begin position="213"/>
        <end position="236"/>
    </location>
</feature>
<dbReference type="Pfam" id="PF00595">
    <property type="entry name" value="PDZ"/>
    <property type="match status" value="1"/>
</dbReference>
<feature type="transmembrane region" description="Helical" evidence="20">
    <location>
        <begin position="248"/>
        <end position="270"/>
    </location>
</feature>
<evidence type="ECO:0000256" key="4">
    <source>
        <dbReference type="ARBA" id="ARBA00004496"/>
    </source>
</evidence>
<reference evidence="22" key="1">
    <citation type="submission" date="2023-07" db="EMBL/GenBank/DDBJ databases">
        <title>Chromosome-level Genome Assembly of Striped Snakehead (Channa striata).</title>
        <authorList>
            <person name="Liu H."/>
        </authorList>
    </citation>
    <scope>NUCLEOTIDE SEQUENCE</scope>
    <source>
        <strain evidence="22">Gz</strain>
        <tissue evidence="22">Muscle</tissue>
    </source>
</reference>
<dbReference type="GO" id="GO:0015501">
    <property type="term" value="F:glutamate:sodium symporter activity"/>
    <property type="evidence" value="ECO:0007669"/>
    <property type="project" value="TreeGrafter"/>
</dbReference>
<comment type="subcellular location">
    <subcellularLocation>
        <location evidence="3">Cell membrane</location>
        <topology evidence="3">Peripheral membrane protein</topology>
        <orientation evidence="3">Cytoplasmic side</orientation>
    </subcellularLocation>
    <subcellularLocation>
        <location evidence="4">Cytoplasm</location>
    </subcellularLocation>
    <subcellularLocation>
        <location evidence="2 20">Membrane</location>
        <topology evidence="2 20">Multi-pass membrane protein</topology>
    </subcellularLocation>
    <subcellularLocation>
        <location evidence="1">Nucleus</location>
    </subcellularLocation>
</comment>
<dbReference type="GO" id="GO:0009966">
    <property type="term" value="P:regulation of signal transduction"/>
    <property type="evidence" value="ECO:0007669"/>
    <property type="project" value="UniProtKB-ARBA"/>
</dbReference>
<evidence type="ECO:0000256" key="13">
    <source>
        <dbReference type="ARBA" id="ARBA00022990"/>
    </source>
</evidence>
<dbReference type="Proteomes" id="UP001187415">
    <property type="component" value="Unassembled WGS sequence"/>
</dbReference>
<feature type="transmembrane region" description="Helical" evidence="20">
    <location>
        <begin position="372"/>
        <end position="393"/>
    </location>
</feature>
<dbReference type="FunFam" id="2.30.42.10:FF:000121">
    <property type="entry name" value="Tax1-binding protein 3"/>
    <property type="match status" value="1"/>
</dbReference>
<organism evidence="22 23">
    <name type="scientific">Channa striata</name>
    <name type="common">Snakehead murrel</name>
    <name type="synonym">Ophicephalus striatus</name>
    <dbReference type="NCBI Taxonomy" id="64152"/>
    <lineage>
        <taxon>Eukaryota</taxon>
        <taxon>Metazoa</taxon>
        <taxon>Chordata</taxon>
        <taxon>Craniata</taxon>
        <taxon>Vertebrata</taxon>
        <taxon>Euteleostomi</taxon>
        <taxon>Actinopterygii</taxon>
        <taxon>Neopterygii</taxon>
        <taxon>Teleostei</taxon>
        <taxon>Neoteleostei</taxon>
        <taxon>Acanthomorphata</taxon>
        <taxon>Anabantaria</taxon>
        <taxon>Anabantiformes</taxon>
        <taxon>Channoidei</taxon>
        <taxon>Channidae</taxon>
        <taxon>Channa</taxon>
    </lineage>
</organism>
<evidence type="ECO:0000256" key="10">
    <source>
        <dbReference type="ARBA" id="ARBA00022692"/>
    </source>
</evidence>
<dbReference type="GO" id="GO:0005313">
    <property type="term" value="F:L-glutamate transmembrane transporter activity"/>
    <property type="evidence" value="ECO:0007669"/>
    <property type="project" value="TreeGrafter"/>
</dbReference>
<dbReference type="PRINTS" id="PR00173">
    <property type="entry name" value="EDTRNSPORT"/>
</dbReference>